<dbReference type="Proteomes" id="UP000576821">
    <property type="component" value="Unassembled WGS sequence"/>
</dbReference>
<dbReference type="EMBL" id="JAASQR010000003">
    <property type="protein sequence ID" value="NIJ17345.1"/>
    <property type="molecule type" value="Genomic_DNA"/>
</dbReference>
<dbReference type="RefSeq" id="WP_167303943.1">
    <property type="nucleotide sequence ID" value="NZ_JAASQR010000003.1"/>
</dbReference>
<accession>A0A846MGI2</accession>
<keyword evidence="3" id="KW-1185">Reference proteome</keyword>
<evidence type="ECO:0000256" key="1">
    <source>
        <dbReference type="SAM" id="Phobius"/>
    </source>
</evidence>
<gene>
    <name evidence="2" type="ORF">FHS54_002334</name>
</gene>
<keyword evidence="1" id="KW-0472">Membrane</keyword>
<comment type="caution">
    <text evidence="2">The sequence shown here is derived from an EMBL/GenBank/DDBJ whole genome shotgun (WGS) entry which is preliminary data.</text>
</comment>
<keyword evidence="1" id="KW-0812">Transmembrane</keyword>
<evidence type="ECO:0000313" key="2">
    <source>
        <dbReference type="EMBL" id="NIJ17345.1"/>
    </source>
</evidence>
<evidence type="ECO:0008006" key="4">
    <source>
        <dbReference type="Google" id="ProtNLM"/>
    </source>
</evidence>
<protein>
    <recommendedName>
        <fullName evidence="4">Heavy-metal-associated domain-containing protein</fullName>
    </recommendedName>
</protein>
<organism evidence="2 3">
    <name type="scientific">Sphingobium vermicomposti</name>
    <dbReference type="NCBI Taxonomy" id="529005"/>
    <lineage>
        <taxon>Bacteria</taxon>
        <taxon>Pseudomonadati</taxon>
        <taxon>Pseudomonadota</taxon>
        <taxon>Alphaproteobacteria</taxon>
        <taxon>Sphingomonadales</taxon>
        <taxon>Sphingomonadaceae</taxon>
        <taxon>Sphingobium</taxon>
    </lineage>
</organism>
<proteinExistence type="predicted"/>
<reference evidence="2 3" key="1">
    <citation type="submission" date="2020-03" db="EMBL/GenBank/DDBJ databases">
        <title>Genomic Encyclopedia of Type Strains, Phase IV (KMG-IV): sequencing the most valuable type-strain genomes for metagenomic binning, comparative biology and taxonomic classification.</title>
        <authorList>
            <person name="Goeker M."/>
        </authorList>
    </citation>
    <scope>NUCLEOTIDE SEQUENCE [LARGE SCALE GENOMIC DNA]</scope>
    <source>
        <strain evidence="2 3">DSM 21299</strain>
    </source>
</reference>
<sequence>MSLSAFIHRPTFRLSSLIRLLSRPVQIVAAVALGLAAAALFAQMEGERGVPPIASGGDYQVSGIKVDVLGKDANSARQAGWRLAQRQAWRMLWTRTHGAAGVPSLSDSQLEAMISGIEIEYEQIGPTRYVATLGMLFDRARTGQLLGVSGQVVRSPPLLVIPVMWDGGSAVSYERINEWQKAWARFRTGESAIDYVRVSGSIADPILLNAGQTGRRGRLWWRVLLDQYGAADVVVPIARLERQWPGGPVTGTFTARYGPDDRLIGASFSLRASAESAIPQMLDEAARRIDQLYTAALNDGRLRPDPSLIIEEPVDPDALEIESAAEQPLNGFELPGAQGGASSFSIQFDTPDVGSVAQGEAALRGIPGVRSASTSSLALGGTSVMQVSFEGSVETLRAALQARGYGVSVAGSTLRIRRQGATPAGGASAPQ</sequence>
<dbReference type="AlphaFoldDB" id="A0A846MGI2"/>
<name>A0A846MGI2_9SPHN</name>
<feature type="transmembrane region" description="Helical" evidence="1">
    <location>
        <begin position="20"/>
        <end position="42"/>
    </location>
</feature>
<evidence type="ECO:0000313" key="3">
    <source>
        <dbReference type="Proteomes" id="UP000576821"/>
    </source>
</evidence>
<keyword evidence="1" id="KW-1133">Transmembrane helix</keyword>